<proteinExistence type="inferred from homology"/>
<dbReference type="FunFam" id="3.20.20.70:FF:000096">
    <property type="entry name" value="Thiamine-phosphate synthase"/>
    <property type="match status" value="1"/>
</dbReference>
<dbReference type="Gene3D" id="3.20.20.70">
    <property type="entry name" value="Aldolase class I"/>
    <property type="match status" value="1"/>
</dbReference>
<dbReference type="AlphaFoldDB" id="A0A645CE43"/>
<reference evidence="12" key="1">
    <citation type="submission" date="2019-08" db="EMBL/GenBank/DDBJ databases">
        <authorList>
            <person name="Kucharzyk K."/>
            <person name="Murdoch R.W."/>
            <person name="Higgins S."/>
            <person name="Loffler F."/>
        </authorList>
    </citation>
    <scope>NUCLEOTIDE SEQUENCE</scope>
</reference>
<dbReference type="EMBL" id="VSSQ01026448">
    <property type="protein sequence ID" value="MPM75165.1"/>
    <property type="molecule type" value="Genomic_DNA"/>
</dbReference>
<dbReference type="NCBIfam" id="TIGR00693">
    <property type="entry name" value="thiE"/>
    <property type="match status" value="1"/>
</dbReference>
<comment type="pathway">
    <text evidence="2">Cofactor biosynthesis; thiamine diphosphate biosynthesis; thiamine phosphate from 4-amino-2-methyl-5-diphosphomethylpyrimidine and 4-methyl-5-(2-phosphoethyl)-thiazole: step 1/1.</text>
</comment>
<comment type="catalytic activity">
    <reaction evidence="10">
        <text>2-[(2R,5Z)-2-carboxy-4-methylthiazol-5(2H)-ylidene]ethyl phosphate + 4-amino-2-methyl-5-(diphosphooxymethyl)pyrimidine + 2 H(+) = thiamine phosphate + CO2 + diphosphate</text>
        <dbReference type="Rhea" id="RHEA:47844"/>
        <dbReference type="ChEBI" id="CHEBI:15378"/>
        <dbReference type="ChEBI" id="CHEBI:16526"/>
        <dbReference type="ChEBI" id="CHEBI:33019"/>
        <dbReference type="ChEBI" id="CHEBI:37575"/>
        <dbReference type="ChEBI" id="CHEBI:57841"/>
        <dbReference type="ChEBI" id="CHEBI:62899"/>
        <dbReference type="EC" id="2.5.1.3"/>
    </reaction>
</comment>
<dbReference type="GO" id="GO:0005737">
    <property type="term" value="C:cytoplasm"/>
    <property type="evidence" value="ECO:0007669"/>
    <property type="project" value="TreeGrafter"/>
</dbReference>
<protein>
    <recommendedName>
        <fullName evidence="3">thiamine phosphate synthase</fullName>
        <ecNumber evidence="3">2.5.1.3</ecNumber>
    </recommendedName>
</protein>
<dbReference type="InterPro" id="IPR036206">
    <property type="entry name" value="ThiamineP_synth_sf"/>
</dbReference>
<keyword evidence="7" id="KW-0784">Thiamine biosynthesis</keyword>
<evidence type="ECO:0000256" key="2">
    <source>
        <dbReference type="ARBA" id="ARBA00005165"/>
    </source>
</evidence>
<comment type="catalytic activity">
    <reaction evidence="9">
        <text>2-(2-carboxy-4-methylthiazol-5-yl)ethyl phosphate + 4-amino-2-methyl-5-(diphosphooxymethyl)pyrimidine + 2 H(+) = thiamine phosphate + CO2 + diphosphate</text>
        <dbReference type="Rhea" id="RHEA:47848"/>
        <dbReference type="ChEBI" id="CHEBI:15378"/>
        <dbReference type="ChEBI" id="CHEBI:16526"/>
        <dbReference type="ChEBI" id="CHEBI:33019"/>
        <dbReference type="ChEBI" id="CHEBI:37575"/>
        <dbReference type="ChEBI" id="CHEBI:57841"/>
        <dbReference type="ChEBI" id="CHEBI:62890"/>
        <dbReference type="EC" id="2.5.1.3"/>
    </reaction>
</comment>
<dbReference type="InterPro" id="IPR034291">
    <property type="entry name" value="TMP_synthase"/>
</dbReference>
<dbReference type="EC" id="2.5.1.3" evidence="3"/>
<dbReference type="Pfam" id="PF02581">
    <property type="entry name" value="TMP-TENI"/>
    <property type="match status" value="1"/>
</dbReference>
<accession>A0A645CE43</accession>
<evidence type="ECO:0000256" key="9">
    <source>
        <dbReference type="ARBA" id="ARBA00047851"/>
    </source>
</evidence>
<evidence type="ECO:0000313" key="12">
    <source>
        <dbReference type="EMBL" id="MPM75165.1"/>
    </source>
</evidence>
<dbReference type="GO" id="GO:0004789">
    <property type="term" value="F:thiamine-phosphate diphosphorylase activity"/>
    <property type="evidence" value="ECO:0007669"/>
    <property type="project" value="UniProtKB-EC"/>
</dbReference>
<evidence type="ECO:0000256" key="4">
    <source>
        <dbReference type="ARBA" id="ARBA00022679"/>
    </source>
</evidence>
<evidence type="ECO:0000256" key="1">
    <source>
        <dbReference type="ARBA" id="ARBA00001946"/>
    </source>
</evidence>
<sequence>MTRSRFRCREEKEEIFRSADIYPVISSEFCLDRSPLAVFRAVAEGGAKLAQLREKHWGKKALYELAVACRPIANDYGMLLIINDHVDVALAADADGVHLGQDDLPVPAARRLSETLWIGNSTHNLEEAMRAQREGADCINIGPLFPTQTKEVGYNPLGVEAMKAIAEQVELPFSVMGGIKARHISELLRAGARRIAMVTEITQAPDVAAKVRELRALFQ</sequence>
<evidence type="ECO:0000256" key="5">
    <source>
        <dbReference type="ARBA" id="ARBA00022723"/>
    </source>
</evidence>
<evidence type="ECO:0000256" key="3">
    <source>
        <dbReference type="ARBA" id="ARBA00012830"/>
    </source>
</evidence>
<dbReference type="InterPro" id="IPR022998">
    <property type="entry name" value="ThiamineP_synth_TenI"/>
</dbReference>
<name>A0A645CE43_9ZZZZ</name>
<keyword evidence="4 12" id="KW-0808">Transferase</keyword>
<organism evidence="12">
    <name type="scientific">bioreactor metagenome</name>
    <dbReference type="NCBI Taxonomy" id="1076179"/>
    <lineage>
        <taxon>unclassified sequences</taxon>
        <taxon>metagenomes</taxon>
        <taxon>ecological metagenomes</taxon>
    </lineage>
</organism>
<keyword evidence="6" id="KW-0460">Magnesium</keyword>
<evidence type="ECO:0000259" key="11">
    <source>
        <dbReference type="Pfam" id="PF02581"/>
    </source>
</evidence>
<gene>
    <name evidence="12" type="primary">thiE_29</name>
    <name evidence="12" type="ORF">SDC9_122156</name>
</gene>
<comment type="catalytic activity">
    <reaction evidence="8">
        <text>4-methyl-5-(2-phosphooxyethyl)-thiazole + 4-amino-2-methyl-5-(diphosphooxymethyl)pyrimidine + H(+) = thiamine phosphate + diphosphate</text>
        <dbReference type="Rhea" id="RHEA:22328"/>
        <dbReference type="ChEBI" id="CHEBI:15378"/>
        <dbReference type="ChEBI" id="CHEBI:33019"/>
        <dbReference type="ChEBI" id="CHEBI:37575"/>
        <dbReference type="ChEBI" id="CHEBI:57841"/>
        <dbReference type="ChEBI" id="CHEBI:58296"/>
        <dbReference type="EC" id="2.5.1.3"/>
    </reaction>
</comment>
<dbReference type="HAMAP" id="MF_00097">
    <property type="entry name" value="TMP_synthase"/>
    <property type="match status" value="1"/>
</dbReference>
<evidence type="ECO:0000256" key="7">
    <source>
        <dbReference type="ARBA" id="ARBA00022977"/>
    </source>
</evidence>
<dbReference type="SUPFAM" id="SSF51391">
    <property type="entry name" value="Thiamin phosphate synthase"/>
    <property type="match status" value="1"/>
</dbReference>
<dbReference type="CDD" id="cd00564">
    <property type="entry name" value="TMP_TenI"/>
    <property type="match status" value="1"/>
</dbReference>
<evidence type="ECO:0000256" key="8">
    <source>
        <dbReference type="ARBA" id="ARBA00047334"/>
    </source>
</evidence>
<comment type="cofactor">
    <cofactor evidence="1">
        <name>Mg(2+)</name>
        <dbReference type="ChEBI" id="CHEBI:18420"/>
    </cofactor>
</comment>
<feature type="domain" description="Thiamine phosphate synthase/TenI" evidence="11">
    <location>
        <begin position="21"/>
        <end position="201"/>
    </location>
</feature>
<keyword evidence="5" id="KW-0479">Metal-binding</keyword>
<dbReference type="GO" id="GO:0009228">
    <property type="term" value="P:thiamine biosynthetic process"/>
    <property type="evidence" value="ECO:0007669"/>
    <property type="project" value="UniProtKB-KW"/>
</dbReference>
<comment type="caution">
    <text evidence="12">The sequence shown here is derived from an EMBL/GenBank/DDBJ whole genome shotgun (WGS) entry which is preliminary data.</text>
</comment>
<dbReference type="GO" id="GO:0046872">
    <property type="term" value="F:metal ion binding"/>
    <property type="evidence" value="ECO:0007669"/>
    <property type="project" value="UniProtKB-KW"/>
</dbReference>
<dbReference type="PANTHER" id="PTHR20857:SF15">
    <property type="entry name" value="THIAMINE-PHOSPHATE SYNTHASE"/>
    <property type="match status" value="1"/>
</dbReference>
<dbReference type="GO" id="GO:0009229">
    <property type="term" value="P:thiamine diphosphate biosynthetic process"/>
    <property type="evidence" value="ECO:0007669"/>
    <property type="project" value="UniProtKB-UniPathway"/>
</dbReference>
<evidence type="ECO:0000256" key="6">
    <source>
        <dbReference type="ARBA" id="ARBA00022842"/>
    </source>
</evidence>
<dbReference type="InterPro" id="IPR013785">
    <property type="entry name" value="Aldolase_TIM"/>
</dbReference>
<dbReference type="UniPathway" id="UPA00060">
    <property type="reaction ID" value="UER00141"/>
</dbReference>
<evidence type="ECO:0000256" key="10">
    <source>
        <dbReference type="ARBA" id="ARBA00047883"/>
    </source>
</evidence>
<dbReference type="PANTHER" id="PTHR20857">
    <property type="entry name" value="THIAMINE-PHOSPHATE PYROPHOSPHORYLASE"/>
    <property type="match status" value="1"/>
</dbReference>